<evidence type="ECO:0000313" key="2">
    <source>
        <dbReference type="Proteomes" id="UP000199643"/>
    </source>
</evidence>
<dbReference type="STRING" id="405671.SAMN05421827_11550"/>
<protein>
    <submittedName>
        <fullName evidence="1">Uncharacterized protein</fullName>
    </submittedName>
</protein>
<dbReference type="EMBL" id="FNCH01000015">
    <property type="protein sequence ID" value="SDH03090.1"/>
    <property type="molecule type" value="Genomic_DNA"/>
</dbReference>
<gene>
    <name evidence="1" type="ORF">SAMN05421827_11550</name>
</gene>
<dbReference type="Proteomes" id="UP000199643">
    <property type="component" value="Unassembled WGS sequence"/>
</dbReference>
<dbReference type="RefSeq" id="WP_090502152.1">
    <property type="nucleotide sequence ID" value="NZ_FNCH01000015.1"/>
</dbReference>
<organism evidence="1 2">
    <name type="scientific">Pedobacter terrae</name>
    <dbReference type="NCBI Taxonomy" id="405671"/>
    <lineage>
        <taxon>Bacteria</taxon>
        <taxon>Pseudomonadati</taxon>
        <taxon>Bacteroidota</taxon>
        <taxon>Sphingobacteriia</taxon>
        <taxon>Sphingobacteriales</taxon>
        <taxon>Sphingobacteriaceae</taxon>
        <taxon>Pedobacter</taxon>
    </lineage>
</organism>
<sequence length="136" mass="15717">MKNILILLFILGSSIYQSKAQLKESYKAQIAYKIVETSPRCKQLTKGLYERIVKNGGTSYGVMLESSPNPKTDPSQGYAKTYNFNLHESYADRMPILARFVFDPKKQQLYEEDVLNDQLIAIAFDKKLLKRFNKIR</sequence>
<dbReference type="AlphaFoldDB" id="A0A1G7Z4L9"/>
<proteinExistence type="predicted"/>
<accession>A0A1G7Z4L9</accession>
<keyword evidence="2" id="KW-1185">Reference proteome</keyword>
<reference evidence="2" key="1">
    <citation type="submission" date="2016-10" db="EMBL/GenBank/DDBJ databases">
        <authorList>
            <person name="Varghese N."/>
            <person name="Submissions S."/>
        </authorList>
    </citation>
    <scope>NUCLEOTIDE SEQUENCE [LARGE SCALE GENOMIC DNA]</scope>
    <source>
        <strain evidence="2">DSM 17933</strain>
    </source>
</reference>
<dbReference type="OrthoDB" id="760974at2"/>
<name>A0A1G7Z4L9_9SPHI</name>
<evidence type="ECO:0000313" key="1">
    <source>
        <dbReference type="EMBL" id="SDH03090.1"/>
    </source>
</evidence>